<gene>
    <name evidence="6" type="ORF">HZA61_01495</name>
</gene>
<dbReference type="InterPro" id="IPR052346">
    <property type="entry name" value="O-mannosyl-transferase_TMTC"/>
</dbReference>
<keyword evidence="4" id="KW-0472">Membrane</keyword>
<feature type="chain" id="PRO_5036813493" evidence="5">
    <location>
        <begin position="27"/>
        <end position="649"/>
    </location>
</feature>
<evidence type="ECO:0000313" key="6">
    <source>
        <dbReference type="EMBL" id="MBI5168140.1"/>
    </source>
</evidence>
<feature type="transmembrane region" description="Helical" evidence="4">
    <location>
        <begin position="221"/>
        <end position="238"/>
    </location>
</feature>
<evidence type="ECO:0000256" key="5">
    <source>
        <dbReference type="SAM" id="SignalP"/>
    </source>
</evidence>
<keyword evidence="4" id="KW-0812">Transmembrane</keyword>
<keyword evidence="5" id="KW-0732">Signal</keyword>
<dbReference type="SUPFAM" id="SSF48452">
    <property type="entry name" value="TPR-like"/>
    <property type="match status" value="1"/>
</dbReference>
<keyword evidence="1" id="KW-0677">Repeat</keyword>
<feature type="transmembrane region" description="Helical" evidence="4">
    <location>
        <begin position="93"/>
        <end position="110"/>
    </location>
</feature>
<evidence type="ECO:0000313" key="7">
    <source>
        <dbReference type="Proteomes" id="UP000696931"/>
    </source>
</evidence>
<feature type="signal peptide" evidence="5">
    <location>
        <begin position="1"/>
        <end position="26"/>
    </location>
</feature>
<accession>A0A933SBE9</accession>
<keyword evidence="4" id="KW-1133">Transmembrane helix</keyword>
<feature type="repeat" description="TPR" evidence="3">
    <location>
        <begin position="415"/>
        <end position="448"/>
    </location>
</feature>
<dbReference type="Proteomes" id="UP000696931">
    <property type="component" value="Unassembled WGS sequence"/>
</dbReference>
<dbReference type="AlphaFoldDB" id="A0A933SBE9"/>
<evidence type="ECO:0000256" key="1">
    <source>
        <dbReference type="ARBA" id="ARBA00022737"/>
    </source>
</evidence>
<feature type="transmembrane region" description="Helical" evidence="4">
    <location>
        <begin position="314"/>
        <end position="334"/>
    </location>
</feature>
<dbReference type="PROSITE" id="PS50005">
    <property type="entry name" value="TPR"/>
    <property type="match status" value="1"/>
</dbReference>
<dbReference type="PANTHER" id="PTHR44227:SF3">
    <property type="entry name" value="PROTEIN O-MANNOSYL-TRANSFERASE TMTC4"/>
    <property type="match status" value="1"/>
</dbReference>
<evidence type="ECO:0000256" key="4">
    <source>
        <dbReference type="SAM" id="Phobius"/>
    </source>
</evidence>
<protein>
    <submittedName>
        <fullName evidence="6">Tetratricopeptide repeat protein</fullName>
    </submittedName>
</protein>
<comment type="caution">
    <text evidence="6">The sequence shown here is derived from an EMBL/GenBank/DDBJ whole genome shotgun (WGS) entry which is preliminary data.</text>
</comment>
<evidence type="ECO:0000256" key="2">
    <source>
        <dbReference type="ARBA" id="ARBA00022803"/>
    </source>
</evidence>
<sequence length="649" mass="69774">MTRNPSTAVRVASALALAIAVLAAFAGVRGNGWVLIDDPIYVTENPHVATGHTRENLAWFLHAPHGGNWHPLTSWSHLLDVAAFGLDPAGPHFVNLALHVANALLLLFVLRRLTGAWWRSLAVAALFALHPLRVESVAWISERKDVLSGFFFLLTLLAWKRWTEAPSPARYAMVCASLALGLASKPMLVTTPAVLLLLDAWPLDRPVFTQRGAFAARLREKAPLFAIALVFAALTWWVQRATGAMSEGSVLPFATRAANALVTPWRYVWATVWPVKLGVFYPFPAHVAPMAVAASVTAIAACLALAWRERCRRPWLLVGALWFLGMLVPVSGIVQVGRQGWADRYSYLPTIGLAIAFVWTLGELGARWPAVRPTIRGLLAGACVVLAFSTSWQVARWKDSETLFAHTARVAPGNVTALVGLGNAYMKANRPADAATPFREALALEPRNAEVRERLVFVLRSLGRNDEALATATAGLGPATTARGWFDVGELEAKLGRDSLAVEAFARSARLDATQWSTQAAWAEALVRLGRATDAAARFDEALRLSPPNAPLLLQSAWLRATSTNAAARDGALAVKQAELARELSGTGLSDAGSAATLAAAYAEAGRFAEAVAAADSAVAAAHRLGLASATAYLERQRATYRGGRAWRE</sequence>
<keyword evidence="2 3" id="KW-0802">TPR repeat</keyword>
<feature type="transmembrane region" description="Helical" evidence="4">
    <location>
        <begin position="378"/>
        <end position="395"/>
    </location>
</feature>
<evidence type="ECO:0000256" key="3">
    <source>
        <dbReference type="PROSITE-ProRule" id="PRU00339"/>
    </source>
</evidence>
<name>A0A933SBE9_UNCEI</name>
<feature type="transmembrane region" description="Helical" evidence="4">
    <location>
        <begin position="346"/>
        <end position="366"/>
    </location>
</feature>
<organism evidence="6 7">
    <name type="scientific">Eiseniibacteriota bacterium</name>
    <dbReference type="NCBI Taxonomy" id="2212470"/>
    <lineage>
        <taxon>Bacteria</taxon>
        <taxon>Candidatus Eiseniibacteriota</taxon>
    </lineage>
</organism>
<feature type="transmembrane region" description="Helical" evidence="4">
    <location>
        <begin position="287"/>
        <end position="307"/>
    </location>
</feature>
<dbReference type="InterPro" id="IPR011990">
    <property type="entry name" value="TPR-like_helical_dom_sf"/>
</dbReference>
<dbReference type="PANTHER" id="PTHR44227">
    <property type="match status" value="1"/>
</dbReference>
<dbReference type="SMART" id="SM00028">
    <property type="entry name" value="TPR"/>
    <property type="match status" value="4"/>
</dbReference>
<dbReference type="Pfam" id="PF13429">
    <property type="entry name" value="TPR_15"/>
    <property type="match status" value="1"/>
</dbReference>
<dbReference type="InterPro" id="IPR019734">
    <property type="entry name" value="TPR_rpt"/>
</dbReference>
<dbReference type="Gene3D" id="1.25.40.10">
    <property type="entry name" value="Tetratricopeptide repeat domain"/>
    <property type="match status" value="2"/>
</dbReference>
<proteinExistence type="predicted"/>
<dbReference type="EMBL" id="JACRIW010000013">
    <property type="protein sequence ID" value="MBI5168140.1"/>
    <property type="molecule type" value="Genomic_DNA"/>
</dbReference>
<reference evidence="6" key="1">
    <citation type="submission" date="2020-07" db="EMBL/GenBank/DDBJ databases">
        <title>Huge and variable diversity of episymbiotic CPR bacteria and DPANN archaea in groundwater ecosystems.</title>
        <authorList>
            <person name="He C.Y."/>
            <person name="Keren R."/>
            <person name="Whittaker M."/>
            <person name="Farag I.F."/>
            <person name="Doudna J."/>
            <person name="Cate J.H.D."/>
            <person name="Banfield J.F."/>
        </authorList>
    </citation>
    <scope>NUCLEOTIDE SEQUENCE</scope>
    <source>
        <strain evidence="6">NC_groundwater_1813_Pr3_B-0.1um_71_17</strain>
    </source>
</reference>